<comment type="caution">
    <text evidence="1">The sequence shown here is derived from an EMBL/GenBank/DDBJ whole genome shotgun (WGS) entry which is preliminary data.</text>
</comment>
<gene>
    <name evidence="1" type="ORF">PN497_18015</name>
</gene>
<keyword evidence="2" id="KW-1185">Reference proteome</keyword>
<sequence length="77" mass="8846">MIIFIYKLPNYLLLFTTKEVLRWCRSQPCRGWREMAQQGVEIHEVPGTHLSMIGEPGVQILAEKLIFCIEQAQGTGK</sequence>
<dbReference type="RefSeq" id="WP_096566158.1">
    <property type="nucleotide sequence ID" value="NZ_JAQMTI010000232.1"/>
</dbReference>
<dbReference type="Gene3D" id="3.40.50.1820">
    <property type="entry name" value="alpha/beta hydrolase"/>
    <property type="match status" value="1"/>
</dbReference>
<protein>
    <submittedName>
        <fullName evidence="1">Uncharacterized protein</fullName>
    </submittedName>
</protein>
<dbReference type="InterPro" id="IPR029058">
    <property type="entry name" value="AB_hydrolase_fold"/>
</dbReference>
<dbReference type="EMBL" id="JAQMTI010000232">
    <property type="protein sequence ID" value="MDB9443243.1"/>
    <property type="molecule type" value="Genomic_DNA"/>
</dbReference>
<organism evidence="1 2">
    <name type="scientific">Sphaerospermopsis kisseleviana CS-549</name>
    <dbReference type="NCBI Taxonomy" id="3021783"/>
    <lineage>
        <taxon>Bacteria</taxon>
        <taxon>Bacillati</taxon>
        <taxon>Cyanobacteriota</taxon>
        <taxon>Cyanophyceae</taxon>
        <taxon>Nostocales</taxon>
        <taxon>Aphanizomenonaceae</taxon>
        <taxon>Sphaerospermopsis</taxon>
        <taxon>Sphaerospermopsis kisseleviana</taxon>
    </lineage>
</organism>
<name>A0ABT4ZWV9_9CYAN</name>
<evidence type="ECO:0000313" key="2">
    <source>
        <dbReference type="Proteomes" id="UP001211711"/>
    </source>
</evidence>
<proteinExistence type="predicted"/>
<reference evidence="1 2" key="1">
    <citation type="submission" date="2023-01" db="EMBL/GenBank/DDBJ databases">
        <title>Genomes from the Australian National Cyanobacteria Reference Collection.</title>
        <authorList>
            <person name="Willis A."/>
            <person name="Lee E.M.F."/>
        </authorList>
    </citation>
    <scope>NUCLEOTIDE SEQUENCE [LARGE SCALE GENOMIC DNA]</scope>
    <source>
        <strain evidence="1 2">CS-549</strain>
    </source>
</reference>
<accession>A0ABT4ZWV9</accession>
<dbReference type="SUPFAM" id="SSF53474">
    <property type="entry name" value="alpha/beta-Hydrolases"/>
    <property type="match status" value="1"/>
</dbReference>
<dbReference type="Proteomes" id="UP001211711">
    <property type="component" value="Unassembled WGS sequence"/>
</dbReference>
<evidence type="ECO:0000313" key="1">
    <source>
        <dbReference type="EMBL" id="MDB9443243.1"/>
    </source>
</evidence>